<evidence type="ECO:0000259" key="4">
    <source>
        <dbReference type="Pfam" id="PF13243"/>
    </source>
</evidence>
<keyword evidence="6" id="KW-1185">Reference proteome</keyword>
<organism evidence="5 6">
    <name type="scientific">Electrophorus electricus</name>
    <name type="common">Electric eel</name>
    <name type="synonym">Gymnotus electricus</name>
    <dbReference type="NCBI Taxonomy" id="8005"/>
    <lineage>
        <taxon>Eukaryota</taxon>
        <taxon>Metazoa</taxon>
        <taxon>Chordata</taxon>
        <taxon>Craniata</taxon>
        <taxon>Vertebrata</taxon>
        <taxon>Euteleostomi</taxon>
        <taxon>Actinopterygii</taxon>
        <taxon>Neopterygii</taxon>
        <taxon>Teleostei</taxon>
        <taxon>Ostariophysi</taxon>
        <taxon>Gymnotiformes</taxon>
        <taxon>Gymnotoidei</taxon>
        <taxon>Gymnotidae</taxon>
        <taxon>Electrophorus</taxon>
    </lineage>
</organism>
<protein>
    <recommendedName>
        <fullName evidence="4">Squalene cyclase C-terminal domain-containing protein</fullName>
    </recommendedName>
</protein>
<evidence type="ECO:0000256" key="3">
    <source>
        <dbReference type="SAM" id="Phobius"/>
    </source>
</evidence>
<dbReference type="Pfam" id="PF13243">
    <property type="entry name" value="SQHop_cyclase_C"/>
    <property type="match status" value="1"/>
</dbReference>
<dbReference type="InterPro" id="IPR032696">
    <property type="entry name" value="SQ_cyclase_C"/>
</dbReference>
<dbReference type="Proteomes" id="UP000314983">
    <property type="component" value="Chromosome 2"/>
</dbReference>
<dbReference type="GO" id="GO:0005811">
    <property type="term" value="C:lipid droplet"/>
    <property type="evidence" value="ECO:0007669"/>
    <property type="project" value="InterPro"/>
</dbReference>
<proteinExistence type="inferred from homology"/>
<feature type="transmembrane region" description="Helical" evidence="3">
    <location>
        <begin position="20"/>
        <end position="38"/>
    </location>
</feature>
<reference evidence="5" key="3">
    <citation type="submission" date="2025-09" db="UniProtKB">
        <authorList>
            <consortium name="Ensembl"/>
        </authorList>
    </citation>
    <scope>IDENTIFICATION</scope>
</reference>
<dbReference type="GeneTree" id="ENSGT00390000011570"/>
<keyword evidence="3" id="KW-0812">Transmembrane</keyword>
<accession>A0AAY5EC60</accession>
<dbReference type="Gene3D" id="1.50.10.20">
    <property type="match status" value="1"/>
</dbReference>
<sequence>MFQFFFLILNTKNPEKDFSIVIQFTTTVPCCCSCLLLINVSPHRRSLCVLLHAHRHSGQQIRYNVAFCNVLHTLQRKQNQFFFTKYIIYVNMCLFFYFCVCPCRSWGVCLTYGMGDGGWGEDFESCEQRRYVQSKNSQIHNTCWAVLGLMAVRYPDHKVIERGIQVLIDKQLPNGDWPQENIAGVFNKSCAISYTSYRNVFPVWTLGRFSRLYPFSSLAGKVKL</sequence>
<keyword evidence="3" id="KW-1133">Transmembrane helix</keyword>
<dbReference type="GO" id="GO:0016104">
    <property type="term" value="P:triterpenoid biosynthetic process"/>
    <property type="evidence" value="ECO:0007669"/>
    <property type="project" value="InterPro"/>
</dbReference>
<reference evidence="5 6" key="1">
    <citation type="submission" date="2020-05" db="EMBL/GenBank/DDBJ databases">
        <title>Electrophorus electricus (electric eel) genome, fEleEle1, primary haplotype.</title>
        <authorList>
            <person name="Myers G."/>
            <person name="Meyer A."/>
            <person name="Fedrigo O."/>
            <person name="Formenti G."/>
            <person name="Rhie A."/>
            <person name="Tracey A."/>
            <person name="Sims Y."/>
            <person name="Jarvis E.D."/>
        </authorList>
    </citation>
    <scope>NUCLEOTIDE SEQUENCE [LARGE SCALE GENOMIC DNA]</scope>
</reference>
<keyword evidence="3" id="KW-0472">Membrane</keyword>
<keyword evidence="2" id="KW-0677">Repeat</keyword>
<evidence type="ECO:0000256" key="2">
    <source>
        <dbReference type="ARBA" id="ARBA00022737"/>
    </source>
</evidence>
<dbReference type="Ensembl" id="ENSEEET00000065390.1">
    <property type="protein sequence ID" value="ENSEEEP00000054047.1"/>
    <property type="gene ID" value="ENSEEEG00000024850.1"/>
</dbReference>
<feature type="domain" description="Squalene cyclase C-terminal" evidence="4">
    <location>
        <begin position="115"/>
        <end position="210"/>
    </location>
</feature>
<dbReference type="PANTHER" id="PTHR11764:SF20">
    <property type="entry name" value="LANOSTEROL SYNTHASE"/>
    <property type="match status" value="1"/>
</dbReference>
<evidence type="ECO:0000256" key="1">
    <source>
        <dbReference type="ARBA" id="ARBA00009755"/>
    </source>
</evidence>
<dbReference type="GO" id="GO:0000250">
    <property type="term" value="F:lanosterol synthase activity"/>
    <property type="evidence" value="ECO:0007669"/>
    <property type="project" value="TreeGrafter"/>
</dbReference>
<reference evidence="5" key="2">
    <citation type="submission" date="2025-08" db="UniProtKB">
        <authorList>
            <consortium name="Ensembl"/>
        </authorList>
    </citation>
    <scope>IDENTIFICATION</scope>
</reference>
<dbReference type="InterPro" id="IPR008930">
    <property type="entry name" value="Terpenoid_cyclase/PrenylTrfase"/>
</dbReference>
<comment type="similarity">
    <text evidence="1">Belongs to the terpene cyclase/mutase family.</text>
</comment>
<dbReference type="PANTHER" id="PTHR11764">
    <property type="entry name" value="TERPENE CYCLASE/MUTASE FAMILY MEMBER"/>
    <property type="match status" value="1"/>
</dbReference>
<dbReference type="GO" id="GO:0006695">
    <property type="term" value="P:cholesterol biosynthetic process"/>
    <property type="evidence" value="ECO:0007669"/>
    <property type="project" value="TreeGrafter"/>
</dbReference>
<dbReference type="AlphaFoldDB" id="A0AAY5EC60"/>
<evidence type="ECO:0000313" key="6">
    <source>
        <dbReference type="Proteomes" id="UP000314983"/>
    </source>
</evidence>
<dbReference type="SUPFAM" id="SSF48239">
    <property type="entry name" value="Terpenoid cyclases/Protein prenyltransferases"/>
    <property type="match status" value="1"/>
</dbReference>
<evidence type="ECO:0000313" key="5">
    <source>
        <dbReference type="Ensembl" id="ENSEEEP00000054047.1"/>
    </source>
</evidence>
<feature type="transmembrane region" description="Helical" evidence="3">
    <location>
        <begin position="81"/>
        <end position="98"/>
    </location>
</feature>
<name>A0AAY5EC60_ELEEL</name>
<dbReference type="InterPro" id="IPR018333">
    <property type="entry name" value="Squalene_cyclase"/>
</dbReference>